<feature type="transmembrane region" description="Helical" evidence="2">
    <location>
        <begin position="6"/>
        <end position="29"/>
    </location>
</feature>
<dbReference type="PRINTS" id="PR00721">
    <property type="entry name" value="STOMATIN"/>
</dbReference>
<dbReference type="InterPro" id="IPR050710">
    <property type="entry name" value="Band7/mec-2_domain"/>
</dbReference>
<feature type="domain" description="Band 7" evidence="3">
    <location>
        <begin position="24"/>
        <end position="182"/>
    </location>
</feature>
<evidence type="ECO:0000313" key="5">
    <source>
        <dbReference type="Proteomes" id="UP000289497"/>
    </source>
</evidence>
<evidence type="ECO:0000256" key="1">
    <source>
        <dbReference type="ARBA" id="ARBA00008164"/>
    </source>
</evidence>
<name>A0A449B5T1_9BACT</name>
<dbReference type="PANTHER" id="PTHR43327">
    <property type="entry name" value="STOMATIN-LIKE PROTEIN 2, MITOCHONDRIAL"/>
    <property type="match status" value="1"/>
</dbReference>
<dbReference type="InterPro" id="IPR001972">
    <property type="entry name" value="Stomatin_HflK_fam"/>
</dbReference>
<protein>
    <submittedName>
        <fullName evidence="4">Membrane protease subunits, stomatin/prohibitin-like protein</fullName>
    </submittedName>
</protein>
<dbReference type="KEGG" id="mcou:NCTC10179_00092"/>
<keyword evidence="5" id="KW-1185">Reference proteome</keyword>
<organism evidence="4 5">
    <name type="scientific">Mycoplasmopsis columboralis</name>
    <dbReference type="NCBI Taxonomy" id="171282"/>
    <lineage>
        <taxon>Bacteria</taxon>
        <taxon>Bacillati</taxon>
        <taxon>Mycoplasmatota</taxon>
        <taxon>Mycoplasmoidales</taxon>
        <taxon>Metamycoplasmataceae</taxon>
        <taxon>Mycoplasmopsis</taxon>
    </lineage>
</organism>
<dbReference type="InterPro" id="IPR001107">
    <property type="entry name" value="Band_7"/>
</dbReference>
<keyword evidence="4" id="KW-0378">Hydrolase</keyword>
<dbReference type="FunFam" id="3.30.479.30:FF:000004">
    <property type="entry name" value="Putative membrane protease family, stomatin"/>
    <property type="match status" value="1"/>
</dbReference>
<evidence type="ECO:0000256" key="2">
    <source>
        <dbReference type="SAM" id="Phobius"/>
    </source>
</evidence>
<reference evidence="4 5" key="1">
    <citation type="submission" date="2019-01" db="EMBL/GenBank/DDBJ databases">
        <authorList>
            <consortium name="Pathogen Informatics"/>
        </authorList>
    </citation>
    <scope>NUCLEOTIDE SEQUENCE [LARGE SCALE GENOMIC DNA]</scope>
    <source>
        <strain evidence="4 5">NCTC10179</strain>
    </source>
</reference>
<keyword evidence="2" id="KW-0472">Membrane</keyword>
<dbReference type="AlphaFoldDB" id="A0A449B5T1"/>
<evidence type="ECO:0000259" key="3">
    <source>
        <dbReference type="SMART" id="SM00244"/>
    </source>
</evidence>
<dbReference type="OrthoDB" id="9809197at2"/>
<proteinExistence type="inferred from homology"/>
<keyword evidence="4" id="KW-0645">Protease</keyword>
<dbReference type="SMART" id="SM00244">
    <property type="entry name" value="PHB"/>
    <property type="match status" value="1"/>
</dbReference>
<dbReference type="InterPro" id="IPR036013">
    <property type="entry name" value="Band_7/SPFH_dom_sf"/>
</dbReference>
<accession>A0A449B5T1</accession>
<dbReference type="EMBL" id="LR215039">
    <property type="protein sequence ID" value="VEU75936.1"/>
    <property type="molecule type" value="Genomic_DNA"/>
</dbReference>
<dbReference type="PANTHER" id="PTHR43327:SF10">
    <property type="entry name" value="STOMATIN-LIKE PROTEIN 2, MITOCHONDRIAL"/>
    <property type="match status" value="1"/>
</dbReference>
<gene>
    <name evidence="4" type="primary">qmcA</name>
    <name evidence="4" type="ORF">NCTC10179_00092</name>
</gene>
<dbReference type="Gene3D" id="3.30.479.30">
    <property type="entry name" value="Band 7 domain"/>
    <property type="match status" value="1"/>
</dbReference>
<dbReference type="GO" id="GO:0098552">
    <property type="term" value="C:side of membrane"/>
    <property type="evidence" value="ECO:0007669"/>
    <property type="project" value="UniProtKB-ARBA"/>
</dbReference>
<sequence length="306" mass="33899">MVPIIVGSVVGVLLLIVLIVVLFSTLFIVNETNFYIIERLGKFNRIATKGVNFKFPFIERIALKENLKEKVIDFPAINAITRDNATIKVDAVIYLKVVDPKLFAYGAERPFLAIEALTATTLRNLIGELELDESLTSRETVNAKLTTILDLASDAWGIKVNRVEIQNIAPPTEVQEAMTRQMQAERDKRAIILAAEGTKQSEILRAQAQKESHILRAEGEKASKILAAEAERERQILEAKGQQEALELLSKSTINSKLLQLKSIEQLGVLANGKATKIIVPPNLSEVVKTMAAAGEVFRNNEEKTE</sequence>
<dbReference type="SUPFAM" id="SSF117892">
    <property type="entry name" value="Band 7/SPFH domain"/>
    <property type="match status" value="1"/>
</dbReference>
<dbReference type="GO" id="GO:0006508">
    <property type="term" value="P:proteolysis"/>
    <property type="evidence" value="ECO:0007669"/>
    <property type="project" value="UniProtKB-KW"/>
</dbReference>
<evidence type="ECO:0000313" key="4">
    <source>
        <dbReference type="EMBL" id="VEU75936.1"/>
    </source>
</evidence>
<dbReference type="RefSeq" id="WP_036434179.1">
    <property type="nucleotide sequence ID" value="NZ_LR215039.1"/>
</dbReference>
<keyword evidence="2" id="KW-0812">Transmembrane</keyword>
<dbReference type="Proteomes" id="UP000289497">
    <property type="component" value="Chromosome"/>
</dbReference>
<dbReference type="Pfam" id="PF01145">
    <property type="entry name" value="Band_7"/>
    <property type="match status" value="1"/>
</dbReference>
<keyword evidence="2" id="KW-1133">Transmembrane helix</keyword>
<comment type="similarity">
    <text evidence="1">Belongs to the band 7/mec-2 family.</text>
</comment>
<dbReference type="GO" id="GO:0008233">
    <property type="term" value="F:peptidase activity"/>
    <property type="evidence" value="ECO:0007669"/>
    <property type="project" value="UniProtKB-KW"/>
</dbReference>
<dbReference type="GO" id="GO:0005886">
    <property type="term" value="C:plasma membrane"/>
    <property type="evidence" value="ECO:0007669"/>
    <property type="project" value="UniProtKB-ARBA"/>
</dbReference>
<dbReference type="CDD" id="cd08829">
    <property type="entry name" value="SPFH_paraslipin"/>
    <property type="match status" value="1"/>
</dbReference>